<keyword evidence="1" id="KW-0472">Membrane</keyword>
<organism evidence="2 3">
    <name type="scientific">Pristionchus entomophagus</name>
    <dbReference type="NCBI Taxonomy" id="358040"/>
    <lineage>
        <taxon>Eukaryota</taxon>
        <taxon>Metazoa</taxon>
        <taxon>Ecdysozoa</taxon>
        <taxon>Nematoda</taxon>
        <taxon>Chromadorea</taxon>
        <taxon>Rhabditida</taxon>
        <taxon>Rhabditina</taxon>
        <taxon>Diplogasteromorpha</taxon>
        <taxon>Diplogasteroidea</taxon>
        <taxon>Neodiplogasteridae</taxon>
        <taxon>Pristionchus</taxon>
    </lineage>
</organism>
<sequence>TMLIWLFLPLVTSSQLTSKSLKVQQIFNLTAPYDHPQVLKVNASAPVEIRLSSCQFNEGSLLAISKVAEMTLFPSDLLKLMTETSAGCPVDPFYGEPTVNSSVYVSVNAKEKGVNYSISWPKHEHNFKFEVNSSRFYSLTVNIDVQKGLFIHSSLALNSSIEFSVAGCVQQQGYPLFNLSFPLSHSLNLSSSSLIDLVEKILCPSDSLLYHGENIDLYFIIKSRTPLSSGLLLIAPSVHNEKSFDGPRIKRNIDACFSLEERAVQYSHIDPIYSGEDEEVQLDIYVKSGRLRVSITGCDDSPLVSLGEFIPGMHTVIMNSLLEPSHCNYTVRTGIPLALEGILKSEGQIKLRRKGYEESSILFKVEWVIILLLILLIILISTYSLCYRLGLRRRARAKISSEKKPSISVIETSWH</sequence>
<evidence type="ECO:0000256" key="1">
    <source>
        <dbReference type="SAM" id="Phobius"/>
    </source>
</evidence>
<keyword evidence="3" id="KW-1185">Reference proteome</keyword>
<protein>
    <submittedName>
        <fullName evidence="2">Uncharacterized protein</fullName>
    </submittedName>
</protein>
<dbReference type="Proteomes" id="UP001432027">
    <property type="component" value="Unassembled WGS sequence"/>
</dbReference>
<feature type="transmembrane region" description="Helical" evidence="1">
    <location>
        <begin position="367"/>
        <end position="386"/>
    </location>
</feature>
<gene>
    <name evidence="2" type="ORF">PENTCL1PPCAC_17356</name>
</gene>
<evidence type="ECO:0000313" key="3">
    <source>
        <dbReference type="Proteomes" id="UP001432027"/>
    </source>
</evidence>
<dbReference type="EMBL" id="BTSX01000004">
    <property type="protein sequence ID" value="GMS95181.1"/>
    <property type="molecule type" value="Genomic_DNA"/>
</dbReference>
<reference evidence="2" key="1">
    <citation type="submission" date="2023-10" db="EMBL/GenBank/DDBJ databases">
        <title>Genome assembly of Pristionchus species.</title>
        <authorList>
            <person name="Yoshida K."/>
            <person name="Sommer R.J."/>
        </authorList>
    </citation>
    <scope>NUCLEOTIDE SEQUENCE</scope>
    <source>
        <strain evidence="2">RS0144</strain>
    </source>
</reference>
<dbReference type="AlphaFoldDB" id="A0AAV5TLF2"/>
<feature type="non-terminal residue" evidence="2">
    <location>
        <position position="1"/>
    </location>
</feature>
<name>A0AAV5TLF2_9BILA</name>
<accession>A0AAV5TLF2</accession>
<comment type="caution">
    <text evidence="2">The sequence shown here is derived from an EMBL/GenBank/DDBJ whole genome shotgun (WGS) entry which is preliminary data.</text>
</comment>
<keyword evidence="1" id="KW-1133">Transmembrane helix</keyword>
<keyword evidence="1" id="KW-0812">Transmembrane</keyword>
<proteinExistence type="predicted"/>
<evidence type="ECO:0000313" key="2">
    <source>
        <dbReference type="EMBL" id="GMS95181.1"/>
    </source>
</evidence>